<gene>
    <name evidence="1" type="ORF">An05g00240</name>
</gene>
<sequence>MRHLPNRDTYNFVLPWCGGDGGGSLSFFLPFLRTVDCLGRSRYGDQDSSGLSETGSPQGDEGVQTISAAFGTDCDLACVCGTPYPCDHFLLRPADQQTLLLIADMEMQRERFPMHGVVPGCSVGVRHQPTVWG</sequence>
<name>A0AAJ8BU36_ASPNG</name>
<reference evidence="1" key="2">
    <citation type="submission" date="2025-08" db="UniProtKB">
        <authorList>
            <consortium name="RefSeq"/>
        </authorList>
    </citation>
    <scope>IDENTIFICATION</scope>
</reference>
<dbReference type="GeneID" id="84591084"/>
<dbReference type="RefSeq" id="XP_059603713.1">
    <property type="nucleotide sequence ID" value="XM_059747836.1"/>
</dbReference>
<accession>A0AAJ8BU36</accession>
<dbReference type="KEGG" id="ang:An05g00240"/>
<organism evidence="1">
    <name type="scientific">Aspergillus niger</name>
    <dbReference type="NCBI Taxonomy" id="5061"/>
    <lineage>
        <taxon>Eukaryota</taxon>
        <taxon>Fungi</taxon>
        <taxon>Dikarya</taxon>
        <taxon>Ascomycota</taxon>
        <taxon>Pezizomycotina</taxon>
        <taxon>Eurotiomycetes</taxon>
        <taxon>Eurotiomycetidae</taxon>
        <taxon>Eurotiales</taxon>
        <taxon>Aspergillaceae</taxon>
        <taxon>Aspergillus</taxon>
        <taxon>Aspergillus subgen. Circumdati</taxon>
    </lineage>
</organism>
<dbReference type="AlphaFoldDB" id="A0AAJ8BU36"/>
<evidence type="ECO:0000313" key="1">
    <source>
        <dbReference type="RefSeq" id="XP_059603713.1"/>
    </source>
</evidence>
<reference evidence="1" key="1">
    <citation type="submission" date="2025-02" db="EMBL/GenBank/DDBJ databases">
        <authorList>
            <consortium name="NCBI Genome Project"/>
        </authorList>
    </citation>
    <scope>NUCLEOTIDE SEQUENCE</scope>
</reference>
<protein>
    <submittedName>
        <fullName evidence="1">Uncharacterized protein</fullName>
    </submittedName>
</protein>
<proteinExistence type="predicted"/>
<dbReference type="VEuPathDB" id="FungiDB:An05g00240"/>